<proteinExistence type="predicted"/>
<dbReference type="InterPro" id="IPR011990">
    <property type="entry name" value="TPR-like_helical_dom_sf"/>
</dbReference>
<evidence type="ECO:0000256" key="3">
    <source>
        <dbReference type="ARBA" id="ARBA00023237"/>
    </source>
</evidence>
<comment type="caution">
    <text evidence="6">The sequence shown here is derived from an EMBL/GenBank/DDBJ whole genome shotgun (WGS) entry which is preliminary data.</text>
</comment>
<dbReference type="SUPFAM" id="SSF48452">
    <property type="entry name" value="TPR-like"/>
    <property type="match status" value="1"/>
</dbReference>
<dbReference type="SUPFAM" id="SSF82171">
    <property type="entry name" value="DPP6 N-terminal domain-like"/>
    <property type="match status" value="1"/>
</dbReference>
<keyword evidence="3" id="KW-0998">Cell outer membrane</keyword>
<sequence>MKKNLYKIFISALGFMTVSGSTFGQNKMKEADQQFELFNYKKAILLYEQAYKKKAEIHSAERLAISYRLINDYKQAESWYAILVKMPESNTENLLDYAKTLQNNAKYSEAKAQYLNYFGKHKQVPAQQQNILLLSCDSALIWMKDPKQLEIINQKTWNSAQSDWAAISYQGNVVFSSDRSNFVAQQNTRKPFLKFDGTVWPDKKVYGWTGNGYLKLYSTAKGTDELSLFNIPTGTNYHQGSISFSADENTAFFALTQLPKRLKRSKGKPATIHVEIYSSSRNASGNWSKPIPFTYNNASSYSVADPFISPDGKTLYFSSNMPGGLGGSDIYSSTKTEDGSWTTPLNMTTVNTAGNERSPVLGLNGEFFFSSDGRVGMGGLDIYKARLKGSSADQIENLKYPLNSPQDDFGFSLNDQGSLVFLSSNRFEGLGQDDIYSLKARPVIQLKLIGQVLDKKTQLPIANSLVALSKIDGGILKVETDATGRFKFDLSPESSYTLVGVKTGFLADIKELNTLGLTSSTVIEKQLYLEKIELNKAIRIDNIYYDFDKWNIRPDAAIELDKLVKVLKDNPSIWIELGSHTDSRGKDTYNLNLSQKRAESAIQYIISRGIDQNRLTARGYGETQLVNRCSNGVECSVEEHQENRRTEFKIVKF</sequence>
<evidence type="ECO:0000256" key="1">
    <source>
        <dbReference type="ARBA" id="ARBA00004442"/>
    </source>
</evidence>
<organism evidence="6 7">
    <name type="scientific">Pedobacter gandavensis</name>
    <dbReference type="NCBI Taxonomy" id="2679963"/>
    <lineage>
        <taxon>Bacteria</taxon>
        <taxon>Pseudomonadati</taxon>
        <taxon>Bacteroidota</taxon>
        <taxon>Sphingobacteriia</taxon>
        <taxon>Sphingobacteriales</taxon>
        <taxon>Sphingobacteriaceae</taxon>
        <taxon>Pedobacter</taxon>
    </lineage>
</organism>
<dbReference type="Pfam" id="PF00691">
    <property type="entry name" value="OmpA"/>
    <property type="match status" value="1"/>
</dbReference>
<dbReference type="PRINTS" id="PR01021">
    <property type="entry name" value="OMPADOMAIN"/>
</dbReference>
<dbReference type="EMBL" id="WNXC01000009">
    <property type="protein sequence ID" value="MBB2151403.1"/>
    <property type="molecule type" value="Genomic_DNA"/>
</dbReference>
<dbReference type="RefSeq" id="WP_182961206.1">
    <property type="nucleotide sequence ID" value="NZ_WNXC01000009.1"/>
</dbReference>
<keyword evidence="7" id="KW-1185">Reference proteome</keyword>
<dbReference type="SUPFAM" id="SSF103088">
    <property type="entry name" value="OmpA-like"/>
    <property type="match status" value="1"/>
</dbReference>
<protein>
    <submittedName>
        <fullName evidence="6">OmpA family protein</fullName>
    </submittedName>
</protein>
<dbReference type="PANTHER" id="PTHR30329:SF21">
    <property type="entry name" value="LIPOPROTEIN YIAD-RELATED"/>
    <property type="match status" value="1"/>
</dbReference>
<dbReference type="InterPro" id="IPR011659">
    <property type="entry name" value="WD40"/>
</dbReference>
<dbReference type="InterPro" id="IPR006665">
    <property type="entry name" value="OmpA-like"/>
</dbReference>
<dbReference type="InterPro" id="IPR036737">
    <property type="entry name" value="OmpA-like_sf"/>
</dbReference>
<evidence type="ECO:0000313" key="6">
    <source>
        <dbReference type="EMBL" id="MBB2151403.1"/>
    </source>
</evidence>
<dbReference type="SUPFAM" id="SSF49464">
    <property type="entry name" value="Carboxypeptidase regulatory domain-like"/>
    <property type="match status" value="1"/>
</dbReference>
<reference evidence="6 7" key="1">
    <citation type="submission" date="2019-11" db="EMBL/GenBank/DDBJ databases">
        <title>Description of Pedobacter sp. LMG 31462T.</title>
        <authorList>
            <person name="Carlier A."/>
            <person name="Qi S."/>
            <person name="Vandamme P."/>
        </authorList>
    </citation>
    <scope>NUCLEOTIDE SEQUENCE [LARGE SCALE GENOMIC DNA]</scope>
    <source>
        <strain evidence="6 7">LMG 31462</strain>
    </source>
</reference>
<dbReference type="PROSITE" id="PS51123">
    <property type="entry name" value="OMPA_2"/>
    <property type="match status" value="1"/>
</dbReference>
<evidence type="ECO:0000313" key="7">
    <source>
        <dbReference type="Proteomes" id="UP000636110"/>
    </source>
</evidence>
<evidence type="ECO:0000259" key="5">
    <source>
        <dbReference type="PROSITE" id="PS51123"/>
    </source>
</evidence>
<feature type="domain" description="OmpA-like" evidence="5">
    <location>
        <begin position="532"/>
        <end position="653"/>
    </location>
</feature>
<gene>
    <name evidence="6" type="ORF">GM920_21055</name>
</gene>
<dbReference type="InterPro" id="IPR050330">
    <property type="entry name" value="Bact_OuterMem_StrucFunc"/>
</dbReference>
<dbReference type="PANTHER" id="PTHR30329">
    <property type="entry name" value="STATOR ELEMENT OF FLAGELLAR MOTOR COMPLEX"/>
    <property type="match status" value="1"/>
</dbReference>
<evidence type="ECO:0000256" key="2">
    <source>
        <dbReference type="ARBA" id="ARBA00023136"/>
    </source>
</evidence>
<dbReference type="Gene3D" id="3.30.1330.60">
    <property type="entry name" value="OmpA-like domain"/>
    <property type="match status" value="1"/>
</dbReference>
<accession>A0ABR6F1J4</accession>
<dbReference type="InterPro" id="IPR008969">
    <property type="entry name" value="CarboxyPept-like_regulatory"/>
</dbReference>
<dbReference type="InterPro" id="IPR006664">
    <property type="entry name" value="OMP_bac"/>
</dbReference>
<dbReference type="Gene3D" id="2.60.40.1120">
    <property type="entry name" value="Carboxypeptidase-like, regulatory domain"/>
    <property type="match status" value="1"/>
</dbReference>
<evidence type="ECO:0000256" key="4">
    <source>
        <dbReference type="PROSITE-ProRule" id="PRU00473"/>
    </source>
</evidence>
<dbReference type="CDD" id="cd07185">
    <property type="entry name" value="OmpA_C-like"/>
    <property type="match status" value="1"/>
</dbReference>
<name>A0ABR6F1J4_9SPHI</name>
<dbReference type="Proteomes" id="UP000636110">
    <property type="component" value="Unassembled WGS sequence"/>
</dbReference>
<dbReference type="Gene3D" id="2.120.10.30">
    <property type="entry name" value="TolB, C-terminal domain"/>
    <property type="match status" value="1"/>
</dbReference>
<dbReference type="Gene3D" id="1.25.40.10">
    <property type="entry name" value="Tetratricopeptide repeat domain"/>
    <property type="match status" value="1"/>
</dbReference>
<dbReference type="Pfam" id="PF07676">
    <property type="entry name" value="PD40"/>
    <property type="match status" value="1"/>
</dbReference>
<dbReference type="InterPro" id="IPR011042">
    <property type="entry name" value="6-blade_b-propeller_TolB-like"/>
</dbReference>
<keyword evidence="2 4" id="KW-0472">Membrane</keyword>
<comment type="subcellular location">
    <subcellularLocation>
        <location evidence="1">Cell outer membrane</location>
    </subcellularLocation>
</comment>